<dbReference type="PANTHER" id="PTHR44520">
    <property type="entry name" value="RESPONSE REGULATOR RCP1-RELATED"/>
    <property type="match status" value="1"/>
</dbReference>
<sequence length="146" mass="16710">MTLRPFDILIAEDNEDDILLIREAFETVNMTNRVAVVRDGAEAMAYLRGEGPFSQCPLPGMVLLDINMPKKTGLEVLEEIKSDPRFRALPVVILTVSEREEDIVRSFEQGACSYIRKPVTFTRFIAVVKEFELYWTLVSKVPMLKR</sequence>
<protein>
    <submittedName>
        <fullName evidence="3">Response regulator</fullName>
    </submittedName>
</protein>
<dbReference type="CDD" id="cd17557">
    <property type="entry name" value="REC_Rcp-like"/>
    <property type="match status" value="1"/>
</dbReference>
<comment type="caution">
    <text evidence="3">The sequence shown here is derived from an EMBL/GenBank/DDBJ whole genome shotgun (WGS) entry which is preliminary data.</text>
</comment>
<keyword evidence="1" id="KW-0597">Phosphoprotein</keyword>
<dbReference type="EMBL" id="CAJNBJ010000021">
    <property type="protein sequence ID" value="CAE6802909.1"/>
    <property type="molecule type" value="Genomic_DNA"/>
</dbReference>
<evidence type="ECO:0000259" key="2">
    <source>
        <dbReference type="PROSITE" id="PS50110"/>
    </source>
</evidence>
<feature type="domain" description="Response regulatory" evidence="2">
    <location>
        <begin position="7"/>
        <end position="132"/>
    </location>
</feature>
<dbReference type="InterPro" id="IPR011006">
    <property type="entry name" value="CheY-like_superfamily"/>
</dbReference>
<proteinExistence type="predicted"/>
<accession>A0ABN7ML20</accession>
<dbReference type="SUPFAM" id="SSF52172">
    <property type="entry name" value="CheY-like"/>
    <property type="match status" value="1"/>
</dbReference>
<evidence type="ECO:0000256" key="1">
    <source>
        <dbReference type="PROSITE-ProRule" id="PRU00169"/>
    </source>
</evidence>
<dbReference type="InterPro" id="IPR052893">
    <property type="entry name" value="TCS_response_regulator"/>
</dbReference>
<reference evidence="3 4" key="1">
    <citation type="submission" date="2021-02" db="EMBL/GenBank/DDBJ databases">
        <authorList>
            <person name="Han P."/>
        </authorList>
    </citation>
    <scope>NUCLEOTIDE SEQUENCE [LARGE SCALE GENOMIC DNA]</scope>
    <source>
        <strain evidence="3">Candidatus Nitrospira sp. ZN2</strain>
    </source>
</reference>
<dbReference type="Proteomes" id="UP000675880">
    <property type="component" value="Unassembled WGS sequence"/>
</dbReference>
<dbReference type="InterPro" id="IPR001789">
    <property type="entry name" value="Sig_transdc_resp-reg_receiver"/>
</dbReference>
<evidence type="ECO:0000313" key="3">
    <source>
        <dbReference type="EMBL" id="CAE6802909.1"/>
    </source>
</evidence>
<name>A0ABN7ML20_9BACT</name>
<keyword evidence="4" id="KW-1185">Reference proteome</keyword>
<dbReference type="Pfam" id="PF00072">
    <property type="entry name" value="Response_reg"/>
    <property type="match status" value="1"/>
</dbReference>
<dbReference type="Gene3D" id="3.40.50.2300">
    <property type="match status" value="1"/>
</dbReference>
<feature type="modified residue" description="4-aspartylphosphate" evidence="1">
    <location>
        <position position="65"/>
    </location>
</feature>
<organism evidence="3 4">
    <name type="scientific">Nitrospira defluvii</name>
    <dbReference type="NCBI Taxonomy" id="330214"/>
    <lineage>
        <taxon>Bacteria</taxon>
        <taxon>Pseudomonadati</taxon>
        <taxon>Nitrospirota</taxon>
        <taxon>Nitrospiria</taxon>
        <taxon>Nitrospirales</taxon>
        <taxon>Nitrospiraceae</taxon>
        <taxon>Nitrospira</taxon>
    </lineage>
</organism>
<dbReference type="RefSeq" id="WP_213044311.1">
    <property type="nucleotide sequence ID" value="NZ_CAJNBJ010000021.1"/>
</dbReference>
<gene>
    <name evidence="3" type="ORF">NSPZN2_80153</name>
</gene>
<dbReference type="PROSITE" id="PS50110">
    <property type="entry name" value="RESPONSE_REGULATORY"/>
    <property type="match status" value="1"/>
</dbReference>
<evidence type="ECO:0000313" key="4">
    <source>
        <dbReference type="Proteomes" id="UP000675880"/>
    </source>
</evidence>
<dbReference type="SMART" id="SM00448">
    <property type="entry name" value="REC"/>
    <property type="match status" value="1"/>
</dbReference>